<proteinExistence type="predicted"/>
<reference evidence="1" key="1">
    <citation type="submission" date="2014-11" db="EMBL/GenBank/DDBJ databases">
        <authorList>
            <person name="Amaro Gonzalez C."/>
        </authorList>
    </citation>
    <scope>NUCLEOTIDE SEQUENCE</scope>
</reference>
<organism evidence="1">
    <name type="scientific">Anguilla anguilla</name>
    <name type="common">European freshwater eel</name>
    <name type="synonym">Muraena anguilla</name>
    <dbReference type="NCBI Taxonomy" id="7936"/>
    <lineage>
        <taxon>Eukaryota</taxon>
        <taxon>Metazoa</taxon>
        <taxon>Chordata</taxon>
        <taxon>Craniata</taxon>
        <taxon>Vertebrata</taxon>
        <taxon>Euteleostomi</taxon>
        <taxon>Actinopterygii</taxon>
        <taxon>Neopterygii</taxon>
        <taxon>Teleostei</taxon>
        <taxon>Anguilliformes</taxon>
        <taxon>Anguillidae</taxon>
        <taxon>Anguilla</taxon>
    </lineage>
</organism>
<dbReference type="EMBL" id="GBXM01072592">
    <property type="protein sequence ID" value="JAH35985.1"/>
    <property type="molecule type" value="Transcribed_RNA"/>
</dbReference>
<accession>A0A0E9S5P7</accession>
<protein>
    <submittedName>
        <fullName evidence="1">Uncharacterized protein</fullName>
    </submittedName>
</protein>
<dbReference type="AlphaFoldDB" id="A0A0E9S5P7"/>
<name>A0A0E9S5P7_ANGAN</name>
<reference evidence="1" key="2">
    <citation type="journal article" date="2015" name="Fish Shellfish Immunol.">
        <title>Early steps in the European eel (Anguilla anguilla)-Vibrio vulnificus interaction in the gills: Role of the RtxA13 toxin.</title>
        <authorList>
            <person name="Callol A."/>
            <person name="Pajuelo D."/>
            <person name="Ebbesson L."/>
            <person name="Teles M."/>
            <person name="MacKenzie S."/>
            <person name="Amaro C."/>
        </authorList>
    </citation>
    <scope>NUCLEOTIDE SEQUENCE</scope>
</reference>
<evidence type="ECO:0000313" key="1">
    <source>
        <dbReference type="EMBL" id="JAH35985.1"/>
    </source>
</evidence>
<sequence>MAVLTRLGIEARVLQKG</sequence>